<feature type="non-terminal residue" evidence="1">
    <location>
        <position position="96"/>
    </location>
</feature>
<keyword evidence="2" id="KW-1185">Reference proteome</keyword>
<sequence>VLVQAYRIASNEYRLFDFCAAMITNDFGLRGLTKCGNLTLCPFKKGKRVVCNFTPDGNRFPPLIPAGSYKVDSVICKGEAEVLALELYAKISYPLV</sequence>
<name>A0A8K0CTK0_IGNLU</name>
<dbReference type="Proteomes" id="UP000801492">
    <property type="component" value="Unassembled WGS sequence"/>
</dbReference>
<proteinExistence type="predicted"/>
<dbReference type="EMBL" id="VTPC01052306">
    <property type="protein sequence ID" value="KAF2890448.1"/>
    <property type="molecule type" value="Genomic_DNA"/>
</dbReference>
<protein>
    <submittedName>
        <fullName evidence="1">Uncharacterized protein</fullName>
    </submittedName>
</protein>
<comment type="caution">
    <text evidence="1">The sequence shown here is derived from an EMBL/GenBank/DDBJ whole genome shotgun (WGS) entry which is preliminary data.</text>
</comment>
<reference evidence="1" key="1">
    <citation type="submission" date="2019-08" db="EMBL/GenBank/DDBJ databases">
        <title>The genome of the North American firefly Photinus pyralis.</title>
        <authorList>
            <consortium name="Photinus pyralis genome working group"/>
            <person name="Fallon T.R."/>
            <person name="Sander Lower S.E."/>
            <person name="Weng J.-K."/>
        </authorList>
    </citation>
    <scope>NUCLEOTIDE SEQUENCE</scope>
    <source>
        <strain evidence="1">TRF0915ILg1</strain>
        <tissue evidence="1">Whole body</tissue>
    </source>
</reference>
<accession>A0A8K0CTK0</accession>
<dbReference type="AlphaFoldDB" id="A0A8K0CTK0"/>
<evidence type="ECO:0000313" key="1">
    <source>
        <dbReference type="EMBL" id="KAF2890448.1"/>
    </source>
</evidence>
<dbReference type="Pfam" id="PF06477">
    <property type="entry name" value="DUF1091"/>
    <property type="match status" value="1"/>
</dbReference>
<organism evidence="1 2">
    <name type="scientific">Ignelater luminosus</name>
    <name type="common">Cucubano</name>
    <name type="synonym">Pyrophorus luminosus</name>
    <dbReference type="NCBI Taxonomy" id="2038154"/>
    <lineage>
        <taxon>Eukaryota</taxon>
        <taxon>Metazoa</taxon>
        <taxon>Ecdysozoa</taxon>
        <taxon>Arthropoda</taxon>
        <taxon>Hexapoda</taxon>
        <taxon>Insecta</taxon>
        <taxon>Pterygota</taxon>
        <taxon>Neoptera</taxon>
        <taxon>Endopterygota</taxon>
        <taxon>Coleoptera</taxon>
        <taxon>Polyphaga</taxon>
        <taxon>Elateriformia</taxon>
        <taxon>Elateroidea</taxon>
        <taxon>Elateridae</taxon>
        <taxon>Agrypninae</taxon>
        <taxon>Pyrophorini</taxon>
        <taxon>Ignelater</taxon>
    </lineage>
</organism>
<dbReference type="OrthoDB" id="6731335at2759"/>
<gene>
    <name evidence="1" type="ORF">ILUMI_15725</name>
</gene>
<evidence type="ECO:0000313" key="2">
    <source>
        <dbReference type="Proteomes" id="UP000801492"/>
    </source>
</evidence>
<dbReference type="InterPro" id="IPR010512">
    <property type="entry name" value="DUF1091"/>
</dbReference>